<organism evidence="2 3">
    <name type="scientific">Algoriphagus marincola HL-49</name>
    <dbReference type="NCBI Taxonomy" id="1305737"/>
    <lineage>
        <taxon>Bacteria</taxon>
        <taxon>Pseudomonadati</taxon>
        <taxon>Bacteroidota</taxon>
        <taxon>Cytophagia</taxon>
        <taxon>Cytophagales</taxon>
        <taxon>Cyclobacteriaceae</taxon>
        <taxon>Algoriphagus</taxon>
    </lineage>
</organism>
<dbReference type="STRING" id="1305737.GCA_000526355_02689"/>
<comment type="caution">
    <text evidence="2">The sequence shown here is derived from an EMBL/GenBank/DDBJ whole genome shotgun (WGS) entry which is preliminary data.</text>
</comment>
<sequence>MRGFRLIEALPGRSPLGYGIGPGRWNDFGVPMIYACSISSLNFLELLSIKGPIVTQSAWQLIVLEIAIEIPELEIAELPRDWRNRPYPRSTQEFGSTWCKQFLSPVLKVPSCRIPLANYQQEFNLLINPIHPDFNRIVSVEEVLDVSFEVNS</sequence>
<dbReference type="eggNOG" id="COG5654">
    <property type="taxonomic scope" value="Bacteria"/>
</dbReference>
<dbReference type="Proteomes" id="UP000050421">
    <property type="component" value="Unassembled WGS sequence"/>
</dbReference>
<evidence type="ECO:0000313" key="2">
    <source>
        <dbReference type="EMBL" id="KPQ16025.1"/>
    </source>
</evidence>
<feature type="domain" description="RES" evidence="1">
    <location>
        <begin position="9"/>
        <end position="141"/>
    </location>
</feature>
<dbReference type="SMART" id="SM00953">
    <property type="entry name" value="RES"/>
    <property type="match status" value="1"/>
</dbReference>
<dbReference type="OrthoDB" id="9789501at2"/>
<reference evidence="2 3" key="1">
    <citation type="submission" date="2015-09" db="EMBL/GenBank/DDBJ databases">
        <title>Identification and resolution of microdiversity through metagenomic sequencing of parallel consortia.</title>
        <authorList>
            <person name="Nelson W.C."/>
            <person name="Romine M.F."/>
            <person name="Lindemann S.R."/>
        </authorList>
    </citation>
    <scope>NUCLEOTIDE SEQUENCE [LARGE SCALE GENOMIC DNA]</scope>
    <source>
        <strain evidence="2">HL-49</strain>
    </source>
</reference>
<dbReference type="PATRIC" id="fig|1305737.6.peg.3129"/>
<evidence type="ECO:0000259" key="1">
    <source>
        <dbReference type="SMART" id="SM00953"/>
    </source>
</evidence>
<accession>A0A0P7YLJ2</accession>
<dbReference type="InterPro" id="IPR014914">
    <property type="entry name" value="RES_dom"/>
</dbReference>
<proteinExistence type="predicted"/>
<name>A0A0P7YLJ2_9BACT</name>
<evidence type="ECO:0000313" key="3">
    <source>
        <dbReference type="Proteomes" id="UP000050421"/>
    </source>
</evidence>
<protein>
    <submittedName>
        <fullName evidence="2">Toxin-antitoxin system COG5654 family toxin component</fullName>
    </submittedName>
</protein>
<dbReference type="Pfam" id="PF08808">
    <property type="entry name" value="RES"/>
    <property type="match status" value="1"/>
</dbReference>
<dbReference type="EMBL" id="LJXT01000044">
    <property type="protein sequence ID" value="KPQ16025.1"/>
    <property type="molecule type" value="Genomic_DNA"/>
</dbReference>
<dbReference type="AlphaFoldDB" id="A0A0P7YLJ2"/>
<gene>
    <name evidence="2" type="ORF">HLUCCX10_08370</name>
</gene>